<dbReference type="PROSITE" id="PS50943">
    <property type="entry name" value="HTH_CROC1"/>
    <property type="match status" value="1"/>
</dbReference>
<feature type="domain" description="HTH cro/C1-type" evidence="1">
    <location>
        <begin position="11"/>
        <end position="66"/>
    </location>
</feature>
<organism evidence="2">
    <name type="scientific">Staphylococcus aureus</name>
    <dbReference type="NCBI Taxonomy" id="1280"/>
    <lineage>
        <taxon>Bacteria</taxon>
        <taxon>Bacillati</taxon>
        <taxon>Bacillota</taxon>
        <taxon>Bacilli</taxon>
        <taxon>Bacillales</taxon>
        <taxon>Staphylococcaceae</taxon>
        <taxon>Staphylococcus</taxon>
    </lineage>
</organism>
<reference evidence="2" key="1">
    <citation type="submission" date="2014-08" db="EMBL/GenBank/DDBJ databases">
        <title>Comparative genomics of MRSA.</title>
        <authorList>
            <person name="Yamamoto T."/>
        </authorList>
    </citation>
    <scope>NUCLEOTIDE SEQUENCE</scope>
    <source>
        <strain evidence="2">OC3</strain>
    </source>
</reference>
<evidence type="ECO:0000313" key="2">
    <source>
        <dbReference type="EMBL" id="BAQ25895.1"/>
    </source>
</evidence>
<proteinExistence type="predicted"/>
<dbReference type="InterPro" id="IPR010982">
    <property type="entry name" value="Lambda_DNA-bd_dom_sf"/>
</dbReference>
<accession>A0A0C6DX85</accession>
<dbReference type="Gene3D" id="1.10.260.40">
    <property type="entry name" value="lambda repressor-like DNA-binding domains"/>
    <property type="match status" value="1"/>
</dbReference>
<evidence type="ECO:0000259" key="1">
    <source>
        <dbReference type="PROSITE" id="PS50943"/>
    </source>
</evidence>
<dbReference type="CDD" id="cd00093">
    <property type="entry name" value="HTH_XRE"/>
    <property type="match status" value="1"/>
</dbReference>
<dbReference type="InterPro" id="IPR001387">
    <property type="entry name" value="Cro/C1-type_HTH"/>
</dbReference>
<dbReference type="SMART" id="SM00530">
    <property type="entry name" value="HTH_XRE"/>
    <property type="match status" value="1"/>
</dbReference>
<name>A0A0C6DX85_STAAU</name>
<sequence>MNQEGTLGHAIKSARKKYPLTLEELGGKVGVSHAFLSRVENNKITPNDKLLVKIANVLDFNESQDFLNEFRILAGYYDNIDENTAIFNNLKSSGRLEINRFKKEKKIVDKPYYKLNYLFECENKVFYDIKTSELGEKLVTIELPSDILHDIYKMINLEIIKTIKINSKLLYSIEDPQVIEEYQKEVEKTRKEFTERLEKSLSTYDIDSVIREIYDDEYLI</sequence>
<dbReference type="RefSeq" id="WP_046377103.1">
    <property type="nucleotide sequence ID" value="NZ_BBKC01000056.1"/>
</dbReference>
<dbReference type="Pfam" id="PF01381">
    <property type="entry name" value="HTH_3"/>
    <property type="match status" value="1"/>
</dbReference>
<dbReference type="GO" id="GO:0003677">
    <property type="term" value="F:DNA binding"/>
    <property type="evidence" value="ECO:0007669"/>
    <property type="project" value="InterPro"/>
</dbReference>
<dbReference type="EMBL" id="AB983196">
    <property type="protein sequence ID" value="BAQ25895.1"/>
    <property type="molecule type" value="Genomic_DNA"/>
</dbReference>
<protein>
    <recommendedName>
        <fullName evidence="1">HTH cro/C1-type domain-containing protein</fullName>
    </recommendedName>
</protein>
<dbReference type="SUPFAM" id="SSF47413">
    <property type="entry name" value="lambda repressor-like DNA-binding domains"/>
    <property type="match status" value="1"/>
</dbReference>
<dbReference type="AlphaFoldDB" id="A0A0C6DX85"/>